<name>A0AAW1D4D1_9HEMI</name>
<feature type="region of interest" description="Disordered" evidence="1">
    <location>
        <begin position="1"/>
        <end position="35"/>
    </location>
</feature>
<dbReference type="EMBL" id="JAPXFL010000006">
    <property type="protein sequence ID" value="KAK9505879.1"/>
    <property type="molecule type" value="Genomic_DNA"/>
</dbReference>
<accession>A0AAW1D4D1</accession>
<feature type="region of interest" description="Disordered" evidence="1">
    <location>
        <begin position="74"/>
        <end position="118"/>
    </location>
</feature>
<dbReference type="AlphaFoldDB" id="A0AAW1D4D1"/>
<sequence>MKVGEDVRYRGGGGGGGGGGRQDSRRRFDPAYTPDIAHLVHRGSSLSAEHEAKAKSARARLAEVLSLTRTASRLRQATQRKQAVSTGSVDRYTSGYQQSSLPSSKSTERSTMPSSRLSLVVDLGSSLSRASA</sequence>
<comment type="caution">
    <text evidence="2">The sequence shown here is derived from an EMBL/GenBank/DDBJ whole genome shotgun (WGS) entry which is preliminary data.</text>
</comment>
<keyword evidence="3" id="KW-1185">Reference proteome</keyword>
<gene>
    <name evidence="2" type="ORF">O3M35_009850</name>
</gene>
<organism evidence="2 3">
    <name type="scientific">Rhynocoris fuscipes</name>
    <dbReference type="NCBI Taxonomy" id="488301"/>
    <lineage>
        <taxon>Eukaryota</taxon>
        <taxon>Metazoa</taxon>
        <taxon>Ecdysozoa</taxon>
        <taxon>Arthropoda</taxon>
        <taxon>Hexapoda</taxon>
        <taxon>Insecta</taxon>
        <taxon>Pterygota</taxon>
        <taxon>Neoptera</taxon>
        <taxon>Paraneoptera</taxon>
        <taxon>Hemiptera</taxon>
        <taxon>Heteroptera</taxon>
        <taxon>Panheteroptera</taxon>
        <taxon>Cimicomorpha</taxon>
        <taxon>Reduviidae</taxon>
        <taxon>Harpactorinae</taxon>
        <taxon>Harpactorini</taxon>
        <taxon>Rhynocoris</taxon>
    </lineage>
</organism>
<feature type="compositionally biased region" description="Gly residues" evidence="1">
    <location>
        <begin position="10"/>
        <end position="21"/>
    </location>
</feature>
<feature type="compositionally biased region" description="Polar residues" evidence="1">
    <location>
        <begin position="94"/>
        <end position="113"/>
    </location>
</feature>
<dbReference type="Proteomes" id="UP001461498">
    <property type="component" value="Unassembled WGS sequence"/>
</dbReference>
<evidence type="ECO:0000313" key="3">
    <source>
        <dbReference type="Proteomes" id="UP001461498"/>
    </source>
</evidence>
<evidence type="ECO:0000313" key="2">
    <source>
        <dbReference type="EMBL" id="KAK9505879.1"/>
    </source>
</evidence>
<protein>
    <submittedName>
        <fullName evidence="2">Uncharacterized protein</fullName>
    </submittedName>
</protein>
<evidence type="ECO:0000256" key="1">
    <source>
        <dbReference type="SAM" id="MobiDB-lite"/>
    </source>
</evidence>
<reference evidence="2 3" key="1">
    <citation type="submission" date="2022-12" db="EMBL/GenBank/DDBJ databases">
        <title>Chromosome-level genome assembly of true bugs.</title>
        <authorList>
            <person name="Ma L."/>
            <person name="Li H."/>
        </authorList>
    </citation>
    <scope>NUCLEOTIDE SEQUENCE [LARGE SCALE GENOMIC DNA]</scope>
    <source>
        <strain evidence="2">Lab_2022b</strain>
    </source>
</reference>
<feature type="compositionally biased region" description="Polar residues" evidence="1">
    <location>
        <begin position="74"/>
        <end position="88"/>
    </location>
</feature>
<proteinExistence type="predicted"/>